<dbReference type="EMBL" id="NKQK01000001">
    <property type="protein sequence ID" value="PSS35639.1"/>
    <property type="molecule type" value="Genomic_DNA"/>
</dbReference>
<gene>
    <name evidence="1" type="ORF">CEY00_Acc00122</name>
</gene>
<protein>
    <submittedName>
        <fullName evidence="1">Histone-lysine N-methyltransferase family member protein</fullName>
    </submittedName>
</protein>
<keyword evidence="1" id="KW-0808">Transferase</keyword>
<keyword evidence="1" id="KW-0489">Methyltransferase</keyword>
<dbReference type="STRING" id="1590841.A0A2R6S073"/>
<accession>A0A2R6S073</accession>
<dbReference type="InParanoid" id="A0A2R6S073"/>
<dbReference type="Proteomes" id="UP000241394">
    <property type="component" value="Chromosome LG1"/>
</dbReference>
<dbReference type="SUPFAM" id="SSF82199">
    <property type="entry name" value="SET domain"/>
    <property type="match status" value="1"/>
</dbReference>
<dbReference type="Gramene" id="PSS35639">
    <property type="protein sequence ID" value="PSS35639"/>
    <property type="gene ID" value="CEY00_Acc00122"/>
</dbReference>
<name>A0A2R6S073_ACTCC</name>
<dbReference type="OrthoDB" id="10557474at2759"/>
<reference evidence="1 2" key="1">
    <citation type="submission" date="2017-07" db="EMBL/GenBank/DDBJ databases">
        <title>An improved, manually edited Actinidia chinensis var. chinensis (kiwifruit) genome highlights the challenges associated with draft genomes and gene prediction in plants.</title>
        <authorList>
            <person name="Pilkington S."/>
            <person name="Crowhurst R."/>
            <person name="Hilario E."/>
            <person name="Nardozza S."/>
            <person name="Fraser L."/>
            <person name="Peng Y."/>
            <person name="Gunaseelan K."/>
            <person name="Simpson R."/>
            <person name="Tahir J."/>
            <person name="Deroles S."/>
            <person name="Templeton K."/>
            <person name="Luo Z."/>
            <person name="Davy M."/>
            <person name="Cheng C."/>
            <person name="Mcneilage M."/>
            <person name="Scaglione D."/>
            <person name="Liu Y."/>
            <person name="Zhang Q."/>
            <person name="Datson P."/>
            <person name="De Silva N."/>
            <person name="Gardiner S."/>
            <person name="Bassett H."/>
            <person name="Chagne D."/>
            <person name="Mccallum J."/>
            <person name="Dzierzon H."/>
            <person name="Deng C."/>
            <person name="Wang Y.-Y."/>
            <person name="Barron N."/>
            <person name="Manako K."/>
            <person name="Bowen J."/>
            <person name="Foster T."/>
            <person name="Erridge Z."/>
            <person name="Tiffin H."/>
            <person name="Waite C."/>
            <person name="Davies K."/>
            <person name="Grierson E."/>
            <person name="Laing W."/>
            <person name="Kirk R."/>
            <person name="Chen X."/>
            <person name="Wood M."/>
            <person name="Montefiori M."/>
            <person name="Brummell D."/>
            <person name="Schwinn K."/>
            <person name="Catanach A."/>
            <person name="Fullerton C."/>
            <person name="Li D."/>
            <person name="Meiyalaghan S."/>
            <person name="Nieuwenhuizen N."/>
            <person name="Read N."/>
            <person name="Prakash R."/>
            <person name="Hunter D."/>
            <person name="Zhang H."/>
            <person name="Mckenzie M."/>
            <person name="Knabel M."/>
            <person name="Harris A."/>
            <person name="Allan A."/>
            <person name="Chen A."/>
            <person name="Janssen B."/>
            <person name="Plunkett B."/>
            <person name="Dwamena C."/>
            <person name="Voogd C."/>
            <person name="Leif D."/>
            <person name="Lafferty D."/>
            <person name="Souleyre E."/>
            <person name="Varkonyi-Gasic E."/>
            <person name="Gambi F."/>
            <person name="Hanley J."/>
            <person name="Yao J.-L."/>
            <person name="Cheung J."/>
            <person name="David K."/>
            <person name="Warren B."/>
            <person name="Marsh K."/>
            <person name="Snowden K."/>
            <person name="Lin-Wang K."/>
            <person name="Brian L."/>
            <person name="Martinez-Sanchez M."/>
            <person name="Wang M."/>
            <person name="Ileperuma N."/>
            <person name="Macnee N."/>
            <person name="Campin R."/>
            <person name="Mcatee P."/>
            <person name="Drummond R."/>
            <person name="Espley R."/>
            <person name="Ireland H."/>
            <person name="Wu R."/>
            <person name="Atkinson R."/>
            <person name="Karunairetnam S."/>
            <person name="Bulley S."/>
            <person name="Chunkath S."/>
            <person name="Hanley Z."/>
            <person name="Storey R."/>
            <person name="Thrimawithana A."/>
            <person name="Thomson S."/>
            <person name="David C."/>
            <person name="Testolin R."/>
        </authorList>
    </citation>
    <scope>NUCLEOTIDE SEQUENCE [LARGE SCALE GENOMIC DNA]</scope>
    <source>
        <strain evidence="2">cv. Red5</strain>
        <tissue evidence="1">Young leaf</tissue>
    </source>
</reference>
<dbReference type="InterPro" id="IPR046341">
    <property type="entry name" value="SET_dom_sf"/>
</dbReference>
<dbReference type="Gene3D" id="2.170.270.10">
    <property type="entry name" value="SET domain"/>
    <property type="match status" value="1"/>
</dbReference>
<dbReference type="GO" id="GO:0008168">
    <property type="term" value="F:methyltransferase activity"/>
    <property type="evidence" value="ECO:0007669"/>
    <property type="project" value="UniProtKB-KW"/>
</dbReference>
<organism evidence="1 2">
    <name type="scientific">Actinidia chinensis var. chinensis</name>
    <name type="common">Chinese soft-hair kiwi</name>
    <dbReference type="NCBI Taxonomy" id="1590841"/>
    <lineage>
        <taxon>Eukaryota</taxon>
        <taxon>Viridiplantae</taxon>
        <taxon>Streptophyta</taxon>
        <taxon>Embryophyta</taxon>
        <taxon>Tracheophyta</taxon>
        <taxon>Spermatophyta</taxon>
        <taxon>Magnoliopsida</taxon>
        <taxon>eudicotyledons</taxon>
        <taxon>Gunneridae</taxon>
        <taxon>Pentapetalae</taxon>
        <taxon>asterids</taxon>
        <taxon>Ericales</taxon>
        <taxon>Actinidiaceae</taxon>
        <taxon>Actinidia</taxon>
    </lineage>
</organism>
<sequence>MGSIVPLQDLNFFPDPTSTTTATSAATTVIKIPKLEPKLEPWDEHHISSPIPNFAESNPISSEENNVYSEFYRVSELFRTAFAILFPHLMLFAMENIPPLRELSLDYGVADEWTGKLRICS</sequence>
<dbReference type="GO" id="GO:0032259">
    <property type="term" value="P:methylation"/>
    <property type="evidence" value="ECO:0007669"/>
    <property type="project" value="UniProtKB-KW"/>
</dbReference>
<keyword evidence="2" id="KW-1185">Reference proteome</keyword>
<proteinExistence type="predicted"/>
<dbReference type="AlphaFoldDB" id="A0A2R6S073"/>
<evidence type="ECO:0000313" key="2">
    <source>
        <dbReference type="Proteomes" id="UP000241394"/>
    </source>
</evidence>
<comment type="caution">
    <text evidence="1">The sequence shown here is derived from an EMBL/GenBank/DDBJ whole genome shotgun (WGS) entry which is preliminary data.</text>
</comment>
<evidence type="ECO:0000313" key="1">
    <source>
        <dbReference type="EMBL" id="PSS35639.1"/>
    </source>
</evidence>
<reference evidence="2" key="2">
    <citation type="journal article" date="2018" name="BMC Genomics">
        <title>A manually annotated Actinidia chinensis var. chinensis (kiwifruit) genome highlights the challenges associated with draft genomes and gene prediction in plants.</title>
        <authorList>
            <person name="Pilkington S.M."/>
            <person name="Crowhurst R."/>
            <person name="Hilario E."/>
            <person name="Nardozza S."/>
            <person name="Fraser L."/>
            <person name="Peng Y."/>
            <person name="Gunaseelan K."/>
            <person name="Simpson R."/>
            <person name="Tahir J."/>
            <person name="Deroles S.C."/>
            <person name="Templeton K."/>
            <person name="Luo Z."/>
            <person name="Davy M."/>
            <person name="Cheng C."/>
            <person name="McNeilage M."/>
            <person name="Scaglione D."/>
            <person name="Liu Y."/>
            <person name="Zhang Q."/>
            <person name="Datson P."/>
            <person name="De Silva N."/>
            <person name="Gardiner S.E."/>
            <person name="Bassett H."/>
            <person name="Chagne D."/>
            <person name="McCallum J."/>
            <person name="Dzierzon H."/>
            <person name="Deng C."/>
            <person name="Wang Y.Y."/>
            <person name="Barron L."/>
            <person name="Manako K."/>
            <person name="Bowen J."/>
            <person name="Foster T.M."/>
            <person name="Erridge Z.A."/>
            <person name="Tiffin H."/>
            <person name="Waite C.N."/>
            <person name="Davies K.M."/>
            <person name="Grierson E.P."/>
            <person name="Laing W.A."/>
            <person name="Kirk R."/>
            <person name="Chen X."/>
            <person name="Wood M."/>
            <person name="Montefiori M."/>
            <person name="Brummell D.A."/>
            <person name="Schwinn K.E."/>
            <person name="Catanach A."/>
            <person name="Fullerton C."/>
            <person name="Li D."/>
            <person name="Meiyalaghan S."/>
            <person name="Nieuwenhuizen N."/>
            <person name="Read N."/>
            <person name="Prakash R."/>
            <person name="Hunter D."/>
            <person name="Zhang H."/>
            <person name="McKenzie M."/>
            <person name="Knabel M."/>
            <person name="Harris A."/>
            <person name="Allan A.C."/>
            <person name="Gleave A."/>
            <person name="Chen A."/>
            <person name="Janssen B.J."/>
            <person name="Plunkett B."/>
            <person name="Ampomah-Dwamena C."/>
            <person name="Voogd C."/>
            <person name="Leif D."/>
            <person name="Lafferty D."/>
            <person name="Souleyre E.J.F."/>
            <person name="Varkonyi-Gasic E."/>
            <person name="Gambi F."/>
            <person name="Hanley J."/>
            <person name="Yao J.L."/>
            <person name="Cheung J."/>
            <person name="David K.M."/>
            <person name="Warren B."/>
            <person name="Marsh K."/>
            <person name="Snowden K.C."/>
            <person name="Lin-Wang K."/>
            <person name="Brian L."/>
            <person name="Martinez-Sanchez M."/>
            <person name="Wang M."/>
            <person name="Ileperuma N."/>
            <person name="Macnee N."/>
            <person name="Campin R."/>
            <person name="McAtee P."/>
            <person name="Drummond R.S.M."/>
            <person name="Espley R.V."/>
            <person name="Ireland H.S."/>
            <person name="Wu R."/>
            <person name="Atkinson R.G."/>
            <person name="Karunairetnam S."/>
            <person name="Bulley S."/>
            <person name="Chunkath S."/>
            <person name="Hanley Z."/>
            <person name="Storey R."/>
            <person name="Thrimawithana A.H."/>
            <person name="Thomson S."/>
            <person name="David C."/>
            <person name="Testolin R."/>
            <person name="Huang H."/>
            <person name="Hellens R.P."/>
            <person name="Schaffer R.J."/>
        </authorList>
    </citation>
    <scope>NUCLEOTIDE SEQUENCE [LARGE SCALE GENOMIC DNA]</scope>
    <source>
        <strain evidence="2">cv. Red5</strain>
    </source>
</reference>